<dbReference type="SMART" id="SM00448">
    <property type="entry name" value="REC"/>
    <property type="match status" value="1"/>
</dbReference>
<evidence type="ECO:0000256" key="9">
    <source>
        <dbReference type="ARBA" id="ARBA00022840"/>
    </source>
</evidence>
<evidence type="ECO:0000259" key="15">
    <source>
        <dbReference type="PROSITE" id="PS50110"/>
    </source>
</evidence>
<dbReference type="OrthoDB" id="9810730at2"/>
<feature type="transmembrane region" description="Helical" evidence="13">
    <location>
        <begin position="160"/>
        <end position="178"/>
    </location>
</feature>
<dbReference type="InterPro" id="IPR011006">
    <property type="entry name" value="CheY-like_superfamily"/>
</dbReference>
<evidence type="ECO:0000256" key="5">
    <source>
        <dbReference type="ARBA" id="ARBA00022553"/>
    </source>
</evidence>
<keyword evidence="7" id="KW-0547">Nucleotide-binding</keyword>
<evidence type="ECO:0000256" key="7">
    <source>
        <dbReference type="ARBA" id="ARBA00022741"/>
    </source>
</evidence>
<keyword evidence="11 13" id="KW-0472">Membrane</keyword>
<evidence type="ECO:0000313" key="17">
    <source>
        <dbReference type="Proteomes" id="UP000199758"/>
    </source>
</evidence>
<dbReference type="InterPro" id="IPR005467">
    <property type="entry name" value="His_kinase_dom"/>
</dbReference>
<dbReference type="Gene3D" id="1.10.4160.10">
    <property type="entry name" value="Hydantoin permease"/>
    <property type="match status" value="1"/>
</dbReference>
<evidence type="ECO:0000256" key="6">
    <source>
        <dbReference type="ARBA" id="ARBA00022679"/>
    </source>
</evidence>
<proteinExistence type="predicted"/>
<feature type="domain" description="Histidine kinase" evidence="14">
    <location>
        <begin position="691"/>
        <end position="906"/>
    </location>
</feature>
<protein>
    <recommendedName>
        <fullName evidence="3">histidine kinase</fullName>
        <ecNumber evidence="3">2.7.13.3</ecNumber>
    </recommendedName>
</protein>
<evidence type="ECO:0000256" key="12">
    <source>
        <dbReference type="PROSITE-ProRule" id="PRU00169"/>
    </source>
</evidence>
<dbReference type="PANTHER" id="PTHR43047:SF64">
    <property type="entry name" value="HISTIDINE KINASE CONTAINING CHEY-HOMOLOGOUS RECEIVER DOMAIN AND PAS DOMAIN-RELATED"/>
    <property type="match status" value="1"/>
</dbReference>
<dbReference type="Gene3D" id="3.30.565.10">
    <property type="entry name" value="Histidine kinase-like ATPase, C-terminal domain"/>
    <property type="match status" value="1"/>
</dbReference>
<dbReference type="EC" id="2.7.13.3" evidence="3"/>
<feature type="transmembrane region" description="Helical" evidence="13">
    <location>
        <begin position="53"/>
        <end position="73"/>
    </location>
</feature>
<feature type="transmembrane region" description="Helical" evidence="13">
    <location>
        <begin position="438"/>
        <end position="461"/>
    </location>
</feature>
<dbReference type="PRINTS" id="PR00344">
    <property type="entry name" value="BCTRLSENSOR"/>
</dbReference>
<dbReference type="InterPro" id="IPR001789">
    <property type="entry name" value="Sig_transdc_resp-reg_receiver"/>
</dbReference>
<dbReference type="CDD" id="cd00082">
    <property type="entry name" value="HisKA"/>
    <property type="match status" value="1"/>
</dbReference>
<evidence type="ECO:0000256" key="1">
    <source>
        <dbReference type="ARBA" id="ARBA00000085"/>
    </source>
</evidence>
<keyword evidence="10" id="KW-0902">Two-component regulatory system</keyword>
<evidence type="ECO:0000256" key="11">
    <source>
        <dbReference type="ARBA" id="ARBA00023136"/>
    </source>
</evidence>
<dbReference type="SUPFAM" id="SSF47384">
    <property type="entry name" value="Homodimeric domain of signal transducing histidine kinase"/>
    <property type="match status" value="1"/>
</dbReference>
<feature type="transmembrane region" description="Helical" evidence="13">
    <location>
        <begin position="226"/>
        <end position="245"/>
    </location>
</feature>
<dbReference type="GO" id="GO:0005886">
    <property type="term" value="C:plasma membrane"/>
    <property type="evidence" value="ECO:0007669"/>
    <property type="project" value="UniProtKB-SubCell"/>
</dbReference>
<dbReference type="GO" id="GO:0000155">
    <property type="term" value="F:phosphorelay sensor kinase activity"/>
    <property type="evidence" value="ECO:0007669"/>
    <property type="project" value="InterPro"/>
</dbReference>
<feature type="transmembrane region" description="Helical" evidence="13">
    <location>
        <begin position="190"/>
        <end position="206"/>
    </location>
</feature>
<dbReference type="EMBL" id="FQWZ01000006">
    <property type="protein sequence ID" value="SHH12899.1"/>
    <property type="molecule type" value="Genomic_DNA"/>
</dbReference>
<feature type="transmembrane region" description="Helical" evidence="13">
    <location>
        <begin position="317"/>
        <end position="338"/>
    </location>
</feature>
<keyword evidence="6" id="KW-0808">Transferase</keyword>
<feature type="transmembrane region" description="Helical" evidence="13">
    <location>
        <begin position="467"/>
        <end position="487"/>
    </location>
</feature>
<evidence type="ECO:0000256" key="4">
    <source>
        <dbReference type="ARBA" id="ARBA00022475"/>
    </source>
</evidence>
<evidence type="ECO:0000256" key="10">
    <source>
        <dbReference type="ARBA" id="ARBA00023012"/>
    </source>
</evidence>
<dbReference type="Gene3D" id="1.10.287.130">
    <property type="match status" value="1"/>
</dbReference>
<feature type="transmembrane region" description="Helical" evidence="13">
    <location>
        <begin position="613"/>
        <end position="637"/>
    </location>
</feature>
<dbReference type="InterPro" id="IPR004358">
    <property type="entry name" value="Sig_transdc_His_kin-like_C"/>
</dbReference>
<keyword evidence="9" id="KW-0067">ATP-binding</keyword>
<reference evidence="16 17" key="1">
    <citation type="submission" date="2016-11" db="EMBL/GenBank/DDBJ databases">
        <authorList>
            <person name="Jaros S."/>
            <person name="Januszkiewicz K."/>
            <person name="Wedrychowicz H."/>
        </authorList>
    </citation>
    <scope>NUCLEOTIDE SEQUENCE [LARGE SCALE GENOMIC DNA]</scope>
    <source>
        <strain evidence="16 17">CGMCC 1.7049</strain>
    </source>
</reference>
<dbReference type="InterPro" id="IPR036097">
    <property type="entry name" value="HisK_dim/P_sf"/>
</dbReference>
<keyword evidence="13" id="KW-1133">Transmembrane helix</keyword>
<feature type="domain" description="Response regulatory" evidence="15">
    <location>
        <begin position="930"/>
        <end position="1045"/>
    </location>
</feature>
<dbReference type="CDD" id="cd16922">
    <property type="entry name" value="HATPase_EvgS-ArcB-TorS-like"/>
    <property type="match status" value="1"/>
</dbReference>
<dbReference type="Proteomes" id="UP000199758">
    <property type="component" value="Unassembled WGS sequence"/>
</dbReference>
<keyword evidence="5 12" id="KW-0597">Phosphoprotein</keyword>
<evidence type="ECO:0000256" key="13">
    <source>
        <dbReference type="SAM" id="Phobius"/>
    </source>
</evidence>
<comment type="subcellular location">
    <subcellularLocation>
        <location evidence="2">Cell membrane</location>
    </subcellularLocation>
</comment>
<dbReference type="PANTHER" id="PTHR43047">
    <property type="entry name" value="TWO-COMPONENT HISTIDINE PROTEIN KINASE"/>
    <property type="match status" value="1"/>
</dbReference>
<dbReference type="SMART" id="SM00388">
    <property type="entry name" value="HisKA"/>
    <property type="match status" value="1"/>
</dbReference>
<accession>A0A1M5QGK8</accession>
<evidence type="ECO:0000259" key="14">
    <source>
        <dbReference type="PROSITE" id="PS50109"/>
    </source>
</evidence>
<dbReference type="Pfam" id="PF00072">
    <property type="entry name" value="Response_reg"/>
    <property type="match status" value="1"/>
</dbReference>
<dbReference type="STRING" id="490188.SAMN04488068_2588"/>
<evidence type="ECO:0000256" key="3">
    <source>
        <dbReference type="ARBA" id="ARBA00012438"/>
    </source>
</evidence>
<feature type="transmembrane region" description="Helical" evidence="13">
    <location>
        <begin position="371"/>
        <end position="393"/>
    </location>
</feature>
<feature type="transmembrane region" description="Helical" evidence="13">
    <location>
        <begin position="399"/>
        <end position="417"/>
    </location>
</feature>
<keyword evidence="13" id="KW-0812">Transmembrane</keyword>
<dbReference type="CDD" id="cd17546">
    <property type="entry name" value="REC_hyHK_CKI1_RcsC-like"/>
    <property type="match status" value="1"/>
</dbReference>
<dbReference type="Pfam" id="PF02518">
    <property type="entry name" value="HATPase_c"/>
    <property type="match status" value="1"/>
</dbReference>
<dbReference type="FunFam" id="3.30.565.10:FF:000023">
    <property type="entry name" value="PAS domain-containing sensor histidine kinase"/>
    <property type="match status" value="1"/>
</dbReference>
<dbReference type="GO" id="GO:0005524">
    <property type="term" value="F:ATP binding"/>
    <property type="evidence" value="ECO:0007669"/>
    <property type="project" value="UniProtKB-KW"/>
</dbReference>
<dbReference type="InterPro" id="IPR036890">
    <property type="entry name" value="HATPase_C_sf"/>
</dbReference>
<dbReference type="RefSeq" id="WP_072898094.1">
    <property type="nucleotide sequence ID" value="NZ_FQWZ01000006.1"/>
</dbReference>
<keyword evidence="17" id="KW-1185">Reference proteome</keyword>
<dbReference type="SUPFAM" id="SSF52172">
    <property type="entry name" value="CheY-like"/>
    <property type="match status" value="1"/>
</dbReference>
<feature type="transmembrane region" description="Helical" evidence="13">
    <location>
        <begin position="577"/>
        <end position="601"/>
    </location>
</feature>
<dbReference type="InterPro" id="IPR003594">
    <property type="entry name" value="HATPase_dom"/>
</dbReference>
<dbReference type="InterPro" id="IPR003661">
    <property type="entry name" value="HisK_dim/P_dom"/>
</dbReference>
<feature type="modified residue" description="4-aspartylphosphate" evidence="12">
    <location>
        <position position="979"/>
    </location>
</feature>
<dbReference type="PROSITE" id="PS50109">
    <property type="entry name" value="HIS_KIN"/>
    <property type="match status" value="1"/>
</dbReference>
<name>A0A1M5QGK8_9GAMM</name>
<feature type="transmembrane region" description="Helical" evidence="13">
    <location>
        <begin position="266"/>
        <end position="297"/>
    </location>
</feature>
<comment type="catalytic activity">
    <reaction evidence="1">
        <text>ATP + protein L-histidine = ADP + protein N-phospho-L-histidine.</text>
        <dbReference type="EC" id="2.7.13.3"/>
    </reaction>
</comment>
<sequence length="1148" mass="125175">MSPPPPPDGGLHRHQRIVRERRQYNKWAATQTLEDYALRYTASSARKRSSFRIANTALGAISFLACEAIGGSLTLQYGFANAMLAIVLVCALMFVIGLPIARYSARYGLDIDLLTRGAGFGYMGSTITSLIYASFTFLLFSIEASIMSQALYMVTGLPLWIAHLFSALIVIPIAIYGISLISRMQLWTQPVWLVLQLAPLVYLFVAQPQTIDGIQQFAGARGAADGSIDVLLFAIAASTLLSLLPQIGEQADYLRFLPDAQRGKRLGWWLALISTGPGWVLMGGIKLAAGGLLAYYAMQQHGVSADEATQPTQMFFAVFRDMLGSPGAALALTGVFIVTCQIKINVTNAYAGSIAWSNFFSRLTHAHPGRVVWLVFNVVLALLLMEIGIFSVIESILVLYANFAVGWIGALTADLVINKPLKLSPSFIEFKRAHLYDINPVGVGSMLVSIVVSTAAFFGAFGALPQALAPFIGFGVAFVLAPLIAWATRGRYYLARQPGGLPQGSAEIRCTICENAFERADMALCPAYNGPICSLCCTLEARCHDVCKDDSRFGQQIAAVLGRLIPRTLSRSVRAQAIGQFLGILFLFTIAIACLLSFIYLQYGSTVPAARGVIGTTLWIVFLSLLILLGVAAWLMVLAQESRNAAVIESTRQTAMLMDEIEAHERTDAALQKAKEVAEAANEAKSRYVVGISHEIRSPLNSIFGYAQLLEREPANPPQNAVRVIRRSAEHLSNLVDGLLDISKIESGMLKLSRDRVRLNDFLDQIADMFRVQAAAKGIEFRFDRPAYLPTFVYTDQKRLRQILINLLSNAIKFTDRGHAGLTVRYRTHVAEFEISDSGIGIRPQDIDDIFKPFERGSMPGARAAPGAGLGLTITKVLVQIMGGEITVRSVPGEGSVFIVRMLLSEASAGDAVAAPMRRRLLGYVGARRRVLLVDDDPTHLELMHHVLQPLGFDLLIAEDGERALQMAADLQPDLVTLDVQMPGLSGWQTAERLRALALPRLRIMMISANAHDLLPGGEAGVHHDFFLTKPIDVEFFLERVGLLLDLQWIEAPRMPELAVAASQAAADDVLPASLRPHVDALQQLGRIGHVRGIQTKLRDIVAADAGAAAFVSRLQQRVEAFDLKGYLALLDAAAPPDDKDRVTPPHD</sequence>
<dbReference type="Gene3D" id="3.40.50.2300">
    <property type="match status" value="1"/>
</dbReference>
<gene>
    <name evidence="16" type="ORF">SAMN04488068_2588</name>
</gene>
<evidence type="ECO:0000256" key="8">
    <source>
        <dbReference type="ARBA" id="ARBA00022777"/>
    </source>
</evidence>
<keyword evidence="4" id="KW-1003">Cell membrane</keyword>
<feature type="transmembrane region" description="Helical" evidence="13">
    <location>
        <begin position="79"/>
        <end position="100"/>
    </location>
</feature>
<organism evidence="16 17">
    <name type="scientific">Hydrocarboniphaga daqingensis</name>
    <dbReference type="NCBI Taxonomy" id="490188"/>
    <lineage>
        <taxon>Bacteria</taxon>
        <taxon>Pseudomonadati</taxon>
        <taxon>Pseudomonadota</taxon>
        <taxon>Gammaproteobacteria</taxon>
        <taxon>Nevskiales</taxon>
        <taxon>Nevskiaceae</taxon>
        <taxon>Hydrocarboniphaga</taxon>
    </lineage>
</organism>
<keyword evidence="8 16" id="KW-0418">Kinase</keyword>
<evidence type="ECO:0000256" key="2">
    <source>
        <dbReference type="ARBA" id="ARBA00004236"/>
    </source>
</evidence>
<dbReference type="Pfam" id="PF00512">
    <property type="entry name" value="HisKA"/>
    <property type="match status" value="1"/>
</dbReference>
<dbReference type="SMART" id="SM00387">
    <property type="entry name" value="HATPase_c"/>
    <property type="match status" value="1"/>
</dbReference>
<dbReference type="PROSITE" id="PS50110">
    <property type="entry name" value="RESPONSE_REGULATORY"/>
    <property type="match status" value="1"/>
</dbReference>
<feature type="transmembrane region" description="Helical" evidence="13">
    <location>
        <begin position="120"/>
        <end position="140"/>
    </location>
</feature>
<dbReference type="AlphaFoldDB" id="A0A1M5QGK8"/>
<evidence type="ECO:0000313" key="16">
    <source>
        <dbReference type="EMBL" id="SHH12899.1"/>
    </source>
</evidence>
<dbReference type="SUPFAM" id="SSF55874">
    <property type="entry name" value="ATPase domain of HSP90 chaperone/DNA topoisomerase II/histidine kinase"/>
    <property type="match status" value="1"/>
</dbReference>